<organism evidence="1">
    <name type="scientific">marine sediment metagenome</name>
    <dbReference type="NCBI Taxonomy" id="412755"/>
    <lineage>
        <taxon>unclassified sequences</taxon>
        <taxon>metagenomes</taxon>
        <taxon>ecological metagenomes</taxon>
    </lineage>
</organism>
<gene>
    <name evidence="1" type="ORF">S12H4_35038</name>
</gene>
<feature type="non-terminal residue" evidence="1">
    <location>
        <position position="1"/>
    </location>
</feature>
<comment type="caution">
    <text evidence="1">The sequence shown here is derived from an EMBL/GenBank/DDBJ whole genome shotgun (WGS) entry which is preliminary data.</text>
</comment>
<dbReference type="EMBL" id="BARW01020777">
    <property type="protein sequence ID" value="GAI95600.1"/>
    <property type="molecule type" value="Genomic_DNA"/>
</dbReference>
<evidence type="ECO:0008006" key="2">
    <source>
        <dbReference type="Google" id="ProtNLM"/>
    </source>
</evidence>
<name>X1U6Z3_9ZZZZ</name>
<reference evidence="1" key="1">
    <citation type="journal article" date="2014" name="Front. Microbiol.">
        <title>High frequency of phylogenetically diverse reductive dehalogenase-homologous genes in deep subseafloor sedimentary metagenomes.</title>
        <authorList>
            <person name="Kawai M."/>
            <person name="Futagami T."/>
            <person name="Toyoda A."/>
            <person name="Takaki Y."/>
            <person name="Nishi S."/>
            <person name="Hori S."/>
            <person name="Arai W."/>
            <person name="Tsubouchi T."/>
            <person name="Morono Y."/>
            <person name="Uchiyama I."/>
            <person name="Ito T."/>
            <person name="Fujiyama A."/>
            <person name="Inagaki F."/>
            <person name="Takami H."/>
        </authorList>
    </citation>
    <scope>NUCLEOTIDE SEQUENCE</scope>
    <source>
        <strain evidence="1">Expedition CK06-06</strain>
    </source>
</reference>
<dbReference type="AlphaFoldDB" id="X1U6Z3"/>
<accession>X1U6Z3</accession>
<sequence>KFEEEFLNILSDVENIEIENTVYLGYENNMSKVVAEFSVEYKNGEVISYKKYIYLIEENNRWKIVFEKTFI</sequence>
<proteinExistence type="predicted"/>
<evidence type="ECO:0000313" key="1">
    <source>
        <dbReference type="EMBL" id="GAI95600.1"/>
    </source>
</evidence>
<protein>
    <recommendedName>
        <fullName evidence="2">NTF2-like N-terminal transpeptidase domain-containing protein</fullName>
    </recommendedName>
</protein>